<accession>S3D469</accession>
<evidence type="ECO:0000259" key="3">
    <source>
        <dbReference type="SMART" id="SM00066"/>
    </source>
</evidence>
<dbReference type="GO" id="GO:0000981">
    <property type="term" value="F:DNA-binding transcription factor activity, RNA polymerase II-specific"/>
    <property type="evidence" value="ECO:0007669"/>
    <property type="project" value="InterPro"/>
</dbReference>
<feature type="compositionally biased region" description="Polar residues" evidence="2">
    <location>
        <begin position="114"/>
        <end position="138"/>
    </location>
</feature>
<keyword evidence="4" id="KW-0238">DNA-binding</keyword>
<evidence type="ECO:0000256" key="2">
    <source>
        <dbReference type="SAM" id="MobiDB-lite"/>
    </source>
</evidence>
<keyword evidence="5" id="KW-1185">Reference proteome</keyword>
<evidence type="ECO:0000313" key="5">
    <source>
        <dbReference type="Proteomes" id="UP000016922"/>
    </source>
</evidence>
<dbReference type="InterPro" id="IPR001138">
    <property type="entry name" value="Zn2Cys6_DnaBD"/>
</dbReference>
<dbReference type="RefSeq" id="XP_008080964.1">
    <property type="nucleotide sequence ID" value="XM_008082773.1"/>
</dbReference>
<feature type="region of interest" description="Disordered" evidence="2">
    <location>
        <begin position="113"/>
        <end position="138"/>
    </location>
</feature>
<dbReference type="SUPFAM" id="SSF57701">
    <property type="entry name" value="Zn2/Cys6 DNA-binding domain"/>
    <property type="match status" value="1"/>
</dbReference>
<evidence type="ECO:0000313" key="4">
    <source>
        <dbReference type="EMBL" id="EPE31909.1"/>
    </source>
</evidence>
<dbReference type="Gene3D" id="4.10.240.10">
    <property type="entry name" value="Zn(2)-C6 fungal-type DNA-binding domain"/>
    <property type="match status" value="1"/>
</dbReference>
<reference evidence="4 5" key="1">
    <citation type="journal article" date="2013" name="BMC Genomics">
        <title>Genomics-driven discovery of the pneumocandin biosynthetic gene cluster in the fungus Glarea lozoyensis.</title>
        <authorList>
            <person name="Chen L."/>
            <person name="Yue Q."/>
            <person name="Zhang X."/>
            <person name="Xiang M."/>
            <person name="Wang C."/>
            <person name="Li S."/>
            <person name="Che Y."/>
            <person name="Ortiz-Lopez F.J."/>
            <person name="Bills G.F."/>
            <person name="Liu X."/>
            <person name="An Z."/>
        </authorList>
    </citation>
    <scope>NUCLEOTIDE SEQUENCE [LARGE SCALE GENOMIC DNA]</scope>
    <source>
        <strain evidence="5">ATCC 20868 / MF5171</strain>
    </source>
</reference>
<proteinExistence type="predicted"/>
<dbReference type="EMBL" id="KE145360">
    <property type="protein sequence ID" value="EPE31909.1"/>
    <property type="molecule type" value="Genomic_DNA"/>
</dbReference>
<sequence length="440" mass="48780">MSIPAQYFRTACEECHTRKVRCKPSPDQGRGGTTQCEACRVNGRKCLFSLKSKTGRPRNTTVTTVPKFDSINLPSPLRSPPPLSSFSGSSNATLDSPSHDSSEYFYLELPPWPSSNNDPRNQLPLNFTTNSEQGSSNAFSEGQDVAVVACRGCSDGTWQLPKVTSPTQNVLSATSACNDDLAASSWNDIWASVLPGDPRAQSTLSFYDQSAVGTMSRTPASTKTSPPCVDCASKRINELPTLEYPFPFTMRKPETISDIVRTIELCNQVREYEHAIPGKIISLLSTNDASEVHELLGSLEKLCSKIYSIVPQQSQAGQIRDQPTFIMVFTAVMQAIEQTVDRLGSIVEFEQACQAEDSPMMSNSMVTVVPQLQIERLLSMTRLDFYLLQMKSFITLFDTSLELLAAAESILRPAESSARLLSYHRCLESILEQWKKEWRK</sequence>
<evidence type="ECO:0000256" key="1">
    <source>
        <dbReference type="ARBA" id="ARBA00023242"/>
    </source>
</evidence>
<organism evidence="4 5">
    <name type="scientific">Glarea lozoyensis (strain ATCC 20868 / MF5171)</name>
    <dbReference type="NCBI Taxonomy" id="1116229"/>
    <lineage>
        <taxon>Eukaryota</taxon>
        <taxon>Fungi</taxon>
        <taxon>Dikarya</taxon>
        <taxon>Ascomycota</taxon>
        <taxon>Pezizomycotina</taxon>
        <taxon>Leotiomycetes</taxon>
        <taxon>Helotiales</taxon>
        <taxon>Helotiaceae</taxon>
        <taxon>Glarea</taxon>
    </lineage>
</organism>
<dbReference type="Proteomes" id="UP000016922">
    <property type="component" value="Unassembled WGS sequence"/>
</dbReference>
<dbReference type="InterPro" id="IPR036864">
    <property type="entry name" value="Zn2-C6_fun-type_DNA-bd_sf"/>
</dbReference>
<dbReference type="CDD" id="cd00067">
    <property type="entry name" value="GAL4"/>
    <property type="match status" value="1"/>
</dbReference>
<feature type="domain" description="Zn(2)-C6 fungal-type" evidence="3">
    <location>
        <begin position="6"/>
        <end position="57"/>
    </location>
</feature>
<protein>
    <submittedName>
        <fullName evidence="4">Zn2/Cys6 DNA-binding protein</fullName>
    </submittedName>
</protein>
<dbReference type="AlphaFoldDB" id="S3D469"/>
<keyword evidence="1" id="KW-0539">Nucleus</keyword>
<dbReference type="KEGG" id="glz:GLAREA_11991"/>
<name>S3D469_GLAL2</name>
<dbReference type="HOGENOM" id="CLU_622633_0_0_1"/>
<dbReference type="SMART" id="SM00066">
    <property type="entry name" value="GAL4"/>
    <property type="match status" value="1"/>
</dbReference>
<dbReference type="GO" id="GO:0003677">
    <property type="term" value="F:DNA binding"/>
    <property type="evidence" value="ECO:0007669"/>
    <property type="project" value="UniProtKB-KW"/>
</dbReference>
<dbReference type="GeneID" id="19471032"/>
<gene>
    <name evidence="4" type="ORF">GLAREA_11991</name>
</gene>
<feature type="region of interest" description="Disordered" evidence="2">
    <location>
        <begin position="56"/>
        <end position="97"/>
    </location>
</feature>
<dbReference type="OrthoDB" id="2574141at2759"/>
<dbReference type="GO" id="GO:0008270">
    <property type="term" value="F:zinc ion binding"/>
    <property type="evidence" value="ECO:0007669"/>
    <property type="project" value="InterPro"/>
</dbReference>